<accession>A0ABP8CU81</accession>
<sequence>MASRQDQLHSYQFMVQRVVSALVMRDTDPAQPPFRRVGGATLVGLLIAALGVGGAAAIGALRPGSSGKWRNDKAIIVEQESGALFVYRDDVLHPVLNQASALLVLNSAGAPTVVVSRSALAGAPRGETLGIAGAPSSLPPASGLRKGAWTVCSNDGGSVLFVGGGPSGGTPLGEKGLLVTGVQQQTYLVWHGHKHLIRQPGAALPALVWSARAQVAVAQALLHAVPSGTDLVTPVVADRGRQVPGGRIGQLYGVTSGSRTDAFLVTADGLASVTPMQAALLLAAPETAAVQGGGTLLPLAPAEFSALVQGRTVKAFAPDPGGDGALPAAPPELLDGRADQVCTGDAVTVGSTAPDLSHALRTASATADGAVLADRVVVPPGSGALVRTETGVITLVTDLGRRHAVPAAEALSALGYGGQEPIAVPSQVVALLPAGPALDAAAAVQPAQ</sequence>
<dbReference type="PANTHER" id="PTHR40765:SF2">
    <property type="entry name" value="ESX-2 SECRETION SYSTEM ATPASE ECCB2"/>
    <property type="match status" value="1"/>
</dbReference>
<evidence type="ECO:0000313" key="3">
    <source>
        <dbReference type="Proteomes" id="UP001500620"/>
    </source>
</evidence>
<gene>
    <name evidence="2" type="primary">eccB_1</name>
    <name evidence="2" type="ORF">GCM10022255_002710</name>
</gene>
<dbReference type="InterPro" id="IPR007795">
    <property type="entry name" value="T7SS_EccB"/>
</dbReference>
<dbReference type="RefSeq" id="WP_345120291.1">
    <property type="nucleotide sequence ID" value="NZ_BAABAT010000001.1"/>
</dbReference>
<keyword evidence="1" id="KW-0812">Transmembrane</keyword>
<dbReference type="NCBIfam" id="TIGR03919">
    <property type="entry name" value="T7SS_EccB"/>
    <property type="match status" value="1"/>
</dbReference>
<organism evidence="2 3">
    <name type="scientific">Dactylosporangium darangshiense</name>
    <dbReference type="NCBI Taxonomy" id="579108"/>
    <lineage>
        <taxon>Bacteria</taxon>
        <taxon>Bacillati</taxon>
        <taxon>Actinomycetota</taxon>
        <taxon>Actinomycetes</taxon>
        <taxon>Micromonosporales</taxon>
        <taxon>Micromonosporaceae</taxon>
        <taxon>Dactylosporangium</taxon>
    </lineage>
</organism>
<keyword evidence="1" id="KW-1133">Transmembrane helix</keyword>
<reference evidence="3" key="1">
    <citation type="journal article" date="2019" name="Int. J. Syst. Evol. Microbiol.">
        <title>The Global Catalogue of Microorganisms (GCM) 10K type strain sequencing project: providing services to taxonomists for standard genome sequencing and annotation.</title>
        <authorList>
            <consortium name="The Broad Institute Genomics Platform"/>
            <consortium name="The Broad Institute Genome Sequencing Center for Infectious Disease"/>
            <person name="Wu L."/>
            <person name="Ma J."/>
        </authorList>
    </citation>
    <scope>NUCLEOTIDE SEQUENCE [LARGE SCALE GENOMIC DNA]</scope>
    <source>
        <strain evidence="3">JCM 17441</strain>
    </source>
</reference>
<protein>
    <submittedName>
        <fullName evidence="2">Type VII secretion protein EccB</fullName>
    </submittedName>
</protein>
<keyword evidence="3" id="KW-1185">Reference proteome</keyword>
<dbReference type="Gene3D" id="3.30.2390.20">
    <property type="entry name" value="Type VII secretion system EccB, repeat 1 domain"/>
    <property type="match status" value="1"/>
</dbReference>
<dbReference type="EMBL" id="BAABAT010000001">
    <property type="protein sequence ID" value="GAA4243477.1"/>
    <property type="molecule type" value="Genomic_DNA"/>
</dbReference>
<dbReference type="Proteomes" id="UP001500620">
    <property type="component" value="Unassembled WGS sequence"/>
</dbReference>
<keyword evidence="1" id="KW-0472">Membrane</keyword>
<dbReference type="Pfam" id="PF05108">
    <property type="entry name" value="T7SS_ESX1_EccB"/>
    <property type="match status" value="1"/>
</dbReference>
<name>A0ABP8CU81_9ACTN</name>
<dbReference type="PANTHER" id="PTHR40765">
    <property type="entry name" value="ESX-2 SECRETION SYSTEM ATPASE ECCB2"/>
    <property type="match status" value="1"/>
</dbReference>
<evidence type="ECO:0000256" key="1">
    <source>
        <dbReference type="SAM" id="Phobius"/>
    </source>
</evidence>
<dbReference type="InterPro" id="IPR044857">
    <property type="entry name" value="T7SS_EccB_R1"/>
</dbReference>
<comment type="caution">
    <text evidence="2">The sequence shown here is derived from an EMBL/GenBank/DDBJ whole genome shotgun (WGS) entry which is preliminary data.</text>
</comment>
<evidence type="ECO:0000313" key="2">
    <source>
        <dbReference type="EMBL" id="GAA4243477.1"/>
    </source>
</evidence>
<proteinExistence type="predicted"/>
<feature type="transmembrane region" description="Helical" evidence="1">
    <location>
        <begin position="37"/>
        <end position="61"/>
    </location>
</feature>